<name>A0ABC8R9G4_9AQUA</name>
<dbReference type="EMBL" id="CAUOFW020001158">
    <property type="protein sequence ID" value="CAK9141631.1"/>
    <property type="molecule type" value="Genomic_DNA"/>
</dbReference>
<sequence length="74" mass="7723">MTKSGTIEIVAAPKISAEAEITAPPKASVIAKITATPKRGLATSSDTQVKDALLVAPGMFVAKDLLKIDLRFKS</sequence>
<evidence type="ECO:0000313" key="2">
    <source>
        <dbReference type="Proteomes" id="UP001642360"/>
    </source>
</evidence>
<accession>A0ABC8R9G4</accession>
<dbReference type="AlphaFoldDB" id="A0ABC8R9G4"/>
<keyword evidence="2" id="KW-1185">Reference proteome</keyword>
<reference evidence="1 2" key="1">
    <citation type="submission" date="2024-02" db="EMBL/GenBank/DDBJ databases">
        <authorList>
            <person name="Vignale AGUSTIN F."/>
            <person name="Sosa J E."/>
            <person name="Modenutti C."/>
        </authorList>
    </citation>
    <scope>NUCLEOTIDE SEQUENCE [LARGE SCALE GENOMIC DNA]</scope>
</reference>
<organism evidence="1 2">
    <name type="scientific">Ilex paraguariensis</name>
    <name type="common">yerba mate</name>
    <dbReference type="NCBI Taxonomy" id="185542"/>
    <lineage>
        <taxon>Eukaryota</taxon>
        <taxon>Viridiplantae</taxon>
        <taxon>Streptophyta</taxon>
        <taxon>Embryophyta</taxon>
        <taxon>Tracheophyta</taxon>
        <taxon>Spermatophyta</taxon>
        <taxon>Magnoliopsida</taxon>
        <taxon>eudicotyledons</taxon>
        <taxon>Gunneridae</taxon>
        <taxon>Pentapetalae</taxon>
        <taxon>asterids</taxon>
        <taxon>campanulids</taxon>
        <taxon>Aquifoliales</taxon>
        <taxon>Aquifoliaceae</taxon>
        <taxon>Ilex</taxon>
    </lineage>
</organism>
<proteinExistence type="predicted"/>
<dbReference type="Proteomes" id="UP001642360">
    <property type="component" value="Unassembled WGS sequence"/>
</dbReference>
<evidence type="ECO:0000313" key="1">
    <source>
        <dbReference type="EMBL" id="CAK9141631.1"/>
    </source>
</evidence>
<protein>
    <submittedName>
        <fullName evidence="1">Uncharacterized protein</fullName>
    </submittedName>
</protein>
<gene>
    <name evidence="1" type="ORF">ILEXP_LOCUS9224</name>
</gene>
<comment type="caution">
    <text evidence="1">The sequence shown here is derived from an EMBL/GenBank/DDBJ whole genome shotgun (WGS) entry which is preliminary data.</text>
</comment>